<accession>A0A067MVZ4</accession>
<name>A0A067MVZ4_BOTB1</name>
<dbReference type="STRING" id="930990.A0A067MVZ4"/>
<dbReference type="OrthoDB" id="3253083at2759"/>
<evidence type="ECO:0000313" key="2">
    <source>
        <dbReference type="Proteomes" id="UP000027195"/>
    </source>
</evidence>
<protein>
    <submittedName>
        <fullName evidence="1">Uncharacterized protein</fullName>
    </submittedName>
</protein>
<keyword evidence="2" id="KW-1185">Reference proteome</keyword>
<reference evidence="2" key="1">
    <citation type="journal article" date="2014" name="Proc. Natl. Acad. Sci. U.S.A.">
        <title>Extensive sampling of basidiomycete genomes demonstrates inadequacy of the white-rot/brown-rot paradigm for wood decay fungi.</title>
        <authorList>
            <person name="Riley R."/>
            <person name="Salamov A.A."/>
            <person name="Brown D.W."/>
            <person name="Nagy L.G."/>
            <person name="Floudas D."/>
            <person name="Held B.W."/>
            <person name="Levasseur A."/>
            <person name="Lombard V."/>
            <person name="Morin E."/>
            <person name="Otillar R."/>
            <person name="Lindquist E.A."/>
            <person name="Sun H."/>
            <person name="LaButti K.M."/>
            <person name="Schmutz J."/>
            <person name="Jabbour D."/>
            <person name="Luo H."/>
            <person name="Baker S.E."/>
            <person name="Pisabarro A.G."/>
            <person name="Walton J.D."/>
            <person name="Blanchette R.A."/>
            <person name="Henrissat B."/>
            <person name="Martin F."/>
            <person name="Cullen D."/>
            <person name="Hibbett D.S."/>
            <person name="Grigoriev I.V."/>
        </authorList>
    </citation>
    <scope>NUCLEOTIDE SEQUENCE [LARGE SCALE GENOMIC DNA]</scope>
    <source>
        <strain evidence="2">FD-172 SS1</strain>
    </source>
</reference>
<evidence type="ECO:0000313" key="1">
    <source>
        <dbReference type="EMBL" id="KDQ19903.1"/>
    </source>
</evidence>
<gene>
    <name evidence="1" type="ORF">BOTBODRAFT_51276</name>
</gene>
<dbReference type="HOGENOM" id="CLU_059053_0_0_1"/>
<sequence>MVSLGPTTQLYRTLPLLQPFYYSSSLFVDPVKQDIDNLLTAFTGDYTAGAADAASTVLAKPFPHFKSIWKAQKWDYAHLLVLDPRGRIAFVDTVTRLFLERASVSNPPITRAAAVFGLHAFFFSQPSLSGASLYQHNHISITIDDYESLLALPLSLQAPLSHYVVHILSKIAPHFLILPPSATLPHNPHILPASTVRAIPKDDKPKAGRPSKAATAARAEHNLEALGTWIETTEAQLEYSTAPPLSTLGYIQPTTLFNPLLVPPHPGAYTALKSQLRNTVDAEALKKAEDTTIGKFRAVEQLAITNNFGHGREGVLMVDRAKEREGGLLSLVEGIRDGSLGGGSS</sequence>
<dbReference type="AlphaFoldDB" id="A0A067MVZ4"/>
<dbReference type="InParanoid" id="A0A067MVZ4"/>
<dbReference type="EMBL" id="KL198018">
    <property type="protein sequence ID" value="KDQ19903.1"/>
    <property type="molecule type" value="Genomic_DNA"/>
</dbReference>
<organism evidence="1 2">
    <name type="scientific">Botryobasidium botryosum (strain FD-172 SS1)</name>
    <dbReference type="NCBI Taxonomy" id="930990"/>
    <lineage>
        <taxon>Eukaryota</taxon>
        <taxon>Fungi</taxon>
        <taxon>Dikarya</taxon>
        <taxon>Basidiomycota</taxon>
        <taxon>Agaricomycotina</taxon>
        <taxon>Agaricomycetes</taxon>
        <taxon>Cantharellales</taxon>
        <taxon>Botryobasidiaceae</taxon>
        <taxon>Botryobasidium</taxon>
    </lineage>
</organism>
<proteinExistence type="predicted"/>
<dbReference type="Proteomes" id="UP000027195">
    <property type="component" value="Unassembled WGS sequence"/>
</dbReference>